<sequence length="102" mass="11475">MDAYNYQQLSQLLGETVQVSDQQGNQVDFKIAEVNKGQLDGEQWEAFSVIYTSDTPMNISQGTYRFSHQAFGEIDLFLSPNSAAEFETIVTRSRADKAQENS</sequence>
<name>A0AAE9Z3M3_9GAMM</name>
<reference evidence="2 3" key="1">
    <citation type="journal article" date="2015" name="Genome Announc.">
        <title>Draft Genome Sequences of Marine Isolates of Thalassomonas viridans and Thalassomonas actiniarum.</title>
        <authorList>
            <person name="Olonade I."/>
            <person name="van Zyl L.J."/>
            <person name="Trindade M."/>
        </authorList>
    </citation>
    <scope>NUCLEOTIDE SEQUENCE [LARGE SCALE GENOMIC DNA]</scope>
    <source>
        <strain evidence="2 3">XOM25</strain>
    </source>
</reference>
<dbReference type="Proteomes" id="UP000032352">
    <property type="component" value="Chromosome"/>
</dbReference>
<dbReference type="EMBL" id="CP059733">
    <property type="protein sequence ID" value="WDE05958.1"/>
    <property type="molecule type" value="Genomic_DNA"/>
</dbReference>
<evidence type="ECO:0000259" key="1">
    <source>
        <dbReference type="Pfam" id="PF21880"/>
    </source>
</evidence>
<dbReference type="Pfam" id="PF21880">
    <property type="entry name" value="DUF6916"/>
    <property type="match status" value="1"/>
</dbReference>
<accession>A0AAE9Z3M3</accession>
<dbReference type="KEGG" id="tvd:SG34_003235"/>
<protein>
    <recommendedName>
        <fullName evidence="1">DUF6916 domain-containing protein</fullName>
    </recommendedName>
</protein>
<gene>
    <name evidence="2" type="ORF">SG34_003235</name>
</gene>
<dbReference type="AlphaFoldDB" id="A0AAE9Z3M3"/>
<dbReference type="RefSeq" id="WP_044840341.1">
    <property type="nucleotide sequence ID" value="NZ_CP059733.1"/>
</dbReference>
<organism evidence="2 3">
    <name type="scientific">Thalassomonas viridans</name>
    <dbReference type="NCBI Taxonomy" id="137584"/>
    <lineage>
        <taxon>Bacteria</taxon>
        <taxon>Pseudomonadati</taxon>
        <taxon>Pseudomonadota</taxon>
        <taxon>Gammaproteobacteria</taxon>
        <taxon>Alteromonadales</taxon>
        <taxon>Colwelliaceae</taxon>
        <taxon>Thalassomonas</taxon>
    </lineage>
</organism>
<evidence type="ECO:0000313" key="2">
    <source>
        <dbReference type="EMBL" id="WDE05958.1"/>
    </source>
</evidence>
<feature type="domain" description="DUF6916" evidence="1">
    <location>
        <begin position="5"/>
        <end position="83"/>
    </location>
</feature>
<proteinExistence type="predicted"/>
<keyword evidence="3" id="KW-1185">Reference proteome</keyword>
<evidence type="ECO:0000313" key="3">
    <source>
        <dbReference type="Proteomes" id="UP000032352"/>
    </source>
</evidence>
<dbReference type="InterPro" id="IPR054209">
    <property type="entry name" value="DUF6916"/>
</dbReference>
<reference evidence="2 3" key="2">
    <citation type="journal article" date="2022" name="Mar. Drugs">
        <title>Bioassay-Guided Fractionation Leads to the Detection of Cholic Acid Generated by the Rare Thalassomonas sp.</title>
        <authorList>
            <person name="Pheiffer F."/>
            <person name="Schneider Y.K."/>
            <person name="Hansen E.H."/>
            <person name="Andersen J.H."/>
            <person name="Isaksson J."/>
            <person name="Busche T."/>
            <person name="R C."/>
            <person name="Kalinowski J."/>
            <person name="Zyl L.V."/>
            <person name="Trindade M."/>
        </authorList>
    </citation>
    <scope>NUCLEOTIDE SEQUENCE [LARGE SCALE GENOMIC DNA]</scope>
    <source>
        <strain evidence="2 3">XOM25</strain>
    </source>
</reference>